<dbReference type="GO" id="GO:0008270">
    <property type="term" value="F:zinc ion binding"/>
    <property type="evidence" value="ECO:0007669"/>
    <property type="project" value="UniProtKB-KW"/>
</dbReference>
<evidence type="ECO:0000256" key="3">
    <source>
        <dbReference type="ARBA" id="ARBA00022833"/>
    </source>
</evidence>
<evidence type="ECO:0000256" key="5">
    <source>
        <dbReference type="PROSITE-ProRule" id="PRU00309"/>
    </source>
</evidence>
<dbReference type="EMBL" id="GDAI01001025">
    <property type="protein sequence ID" value="JAI16578.1"/>
    <property type="molecule type" value="mRNA"/>
</dbReference>
<keyword evidence="1" id="KW-0479">Metal-binding</keyword>
<evidence type="ECO:0000256" key="2">
    <source>
        <dbReference type="ARBA" id="ARBA00022771"/>
    </source>
</evidence>
<dbReference type="InterPro" id="IPR006612">
    <property type="entry name" value="THAP_Znf"/>
</dbReference>
<sequence length="261" mass="30523">RVCCYKNCTTVQTSDRPCSETLFKFPKDERRYQLWMELGRVEESPNIKGSKYFCSKHFDAKKYISSNPRRKLLLTTAIPYEYKSDNEGDLDVGDDDLEREQESYYVDLDERDMAGSHEENCHFVESTISDDIFQKDSSPEREVENRSYESPMLENSKKMKLCVESSSQSMASSFKTLPTVEVMIKNEKTVFEAANEGSDIEYTDDDIFVNPDITKFIFKGEEYVQMPKSVYKDEKVELLKELRYYKDIVLKIKKQLSDVKT</sequence>
<feature type="non-terminal residue" evidence="7">
    <location>
        <position position="1"/>
    </location>
</feature>
<dbReference type="PROSITE" id="PS50950">
    <property type="entry name" value="ZF_THAP"/>
    <property type="match status" value="1"/>
</dbReference>
<proteinExistence type="evidence at transcript level"/>
<dbReference type="SMART" id="SM00692">
    <property type="entry name" value="DM3"/>
    <property type="match status" value="1"/>
</dbReference>
<evidence type="ECO:0000256" key="4">
    <source>
        <dbReference type="ARBA" id="ARBA00023125"/>
    </source>
</evidence>
<reference evidence="7" key="1">
    <citation type="journal article" date="2015" name="Insect Biochem. Mol. Biol.">
        <title>An insight into the sialome of the horse fly, Tabanus bromius.</title>
        <authorList>
            <person name="Ribeiro J.M."/>
            <person name="Kazimirova M."/>
            <person name="Takac P."/>
            <person name="Andersen J.F."/>
            <person name="Francischetti I.M."/>
        </authorList>
    </citation>
    <scope>NUCLEOTIDE SEQUENCE</scope>
</reference>
<dbReference type="AlphaFoldDB" id="A0A0K8TR10"/>
<keyword evidence="4 5" id="KW-0238">DNA-binding</keyword>
<feature type="domain" description="THAP-type" evidence="6">
    <location>
        <begin position="1"/>
        <end position="82"/>
    </location>
</feature>
<evidence type="ECO:0000256" key="1">
    <source>
        <dbReference type="ARBA" id="ARBA00022723"/>
    </source>
</evidence>
<accession>A0A0K8TR10</accession>
<dbReference type="InterPro" id="IPR038441">
    <property type="entry name" value="THAP_Znf_sf"/>
</dbReference>
<name>A0A0K8TR10_TABBR</name>
<protein>
    <recommendedName>
        <fullName evidence="6">THAP-type domain-containing protein</fullName>
    </recommendedName>
</protein>
<dbReference type="SMART" id="SM00980">
    <property type="entry name" value="THAP"/>
    <property type="match status" value="1"/>
</dbReference>
<keyword evidence="2 5" id="KW-0863">Zinc-finger</keyword>
<evidence type="ECO:0000259" key="6">
    <source>
        <dbReference type="PROSITE" id="PS50950"/>
    </source>
</evidence>
<keyword evidence="3" id="KW-0862">Zinc</keyword>
<organism evidence="7">
    <name type="scientific">Tabanus bromius</name>
    <name type="common">Band-eyed brown horse fly</name>
    <dbReference type="NCBI Taxonomy" id="304241"/>
    <lineage>
        <taxon>Eukaryota</taxon>
        <taxon>Metazoa</taxon>
        <taxon>Ecdysozoa</taxon>
        <taxon>Arthropoda</taxon>
        <taxon>Hexapoda</taxon>
        <taxon>Insecta</taxon>
        <taxon>Pterygota</taxon>
        <taxon>Neoptera</taxon>
        <taxon>Endopterygota</taxon>
        <taxon>Diptera</taxon>
        <taxon>Brachycera</taxon>
        <taxon>Tabanomorpha</taxon>
        <taxon>Tabanoidea</taxon>
        <taxon>Tabanidae</taxon>
        <taxon>Tabanus</taxon>
    </lineage>
</organism>
<evidence type="ECO:0000313" key="7">
    <source>
        <dbReference type="EMBL" id="JAI16578.1"/>
    </source>
</evidence>
<dbReference type="GO" id="GO:0003677">
    <property type="term" value="F:DNA binding"/>
    <property type="evidence" value="ECO:0007669"/>
    <property type="project" value="UniProtKB-UniRule"/>
</dbReference>
<dbReference type="SUPFAM" id="SSF57716">
    <property type="entry name" value="Glucocorticoid receptor-like (DNA-binding domain)"/>
    <property type="match status" value="1"/>
</dbReference>
<dbReference type="Pfam" id="PF05485">
    <property type="entry name" value="THAP"/>
    <property type="match status" value="1"/>
</dbReference>
<dbReference type="Gene3D" id="6.20.210.20">
    <property type="entry name" value="THAP domain"/>
    <property type="match status" value="1"/>
</dbReference>